<dbReference type="PANTHER" id="PTHR42818">
    <property type="entry name" value="SULFOPYRUVATE DECARBOXYLASE SUBUNIT ALPHA"/>
    <property type="match status" value="1"/>
</dbReference>
<dbReference type="EMBL" id="FXZK01000007">
    <property type="protein sequence ID" value="SMY09150.1"/>
    <property type="molecule type" value="Genomic_DNA"/>
</dbReference>
<keyword evidence="4" id="KW-0456">Lyase</keyword>
<evidence type="ECO:0000259" key="6">
    <source>
        <dbReference type="Pfam" id="PF02776"/>
    </source>
</evidence>
<dbReference type="GO" id="GO:0003984">
    <property type="term" value="F:acetolactate synthase activity"/>
    <property type="evidence" value="ECO:0007669"/>
    <property type="project" value="UniProtKB-EC"/>
</dbReference>
<evidence type="ECO:0000259" key="5">
    <source>
        <dbReference type="Pfam" id="PF02775"/>
    </source>
</evidence>
<keyword evidence="3" id="KW-0786">Thiamine pyrophosphate</keyword>
<feature type="domain" description="Thiamine pyrophosphate enzyme N-terminal TPP-binding" evidence="6">
    <location>
        <begin position="3"/>
        <end position="104"/>
    </location>
</feature>
<reference evidence="7 8" key="1">
    <citation type="submission" date="2017-05" db="EMBL/GenBank/DDBJ databases">
        <authorList>
            <person name="Song R."/>
            <person name="Chenine A.L."/>
            <person name="Ruprecht R.M."/>
        </authorList>
    </citation>
    <scope>NUCLEOTIDE SEQUENCE [LARGE SCALE GENOMIC DNA]</scope>
    <source>
        <strain evidence="7 8">CECT 8899</strain>
    </source>
</reference>
<dbReference type="InterPro" id="IPR011766">
    <property type="entry name" value="TPP_enzyme_TPP-bd"/>
</dbReference>
<dbReference type="Pfam" id="PF02775">
    <property type="entry name" value="TPP_enzyme_C"/>
    <property type="match status" value="1"/>
</dbReference>
<dbReference type="PROSITE" id="PS00187">
    <property type="entry name" value="TPP_ENZYMES"/>
    <property type="match status" value="1"/>
</dbReference>
<keyword evidence="1 7" id="KW-0808">Transferase</keyword>
<evidence type="ECO:0000256" key="1">
    <source>
        <dbReference type="ARBA" id="ARBA00022679"/>
    </source>
</evidence>
<dbReference type="GO" id="GO:0030976">
    <property type="term" value="F:thiamine pyrophosphate binding"/>
    <property type="evidence" value="ECO:0007669"/>
    <property type="project" value="InterPro"/>
</dbReference>
<keyword evidence="2" id="KW-0210">Decarboxylase</keyword>
<dbReference type="InterPro" id="IPR051818">
    <property type="entry name" value="TPP_dependent_decarboxylase"/>
</dbReference>
<dbReference type="SUPFAM" id="SSF52518">
    <property type="entry name" value="Thiamin diphosphate-binding fold (THDP-binding)"/>
    <property type="match status" value="2"/>
</dbReference>
<keyword evidence="8" id="KW-1185">Reference proteome</keyword>
<sequence>MDLAQILSDTGVDFVSGVPDSVLAPFLHQLRTQPGLRHQIASSEGSAVALAAGHSLASGGPACVYLQNSGLPNALNPLMSLFAPGAFDVPLILIVGWRGEPGRPDEPQHRLIGAQTRAMLDMLGIPVLHLSADTTAAAVSAHLSDAIEHRHGAAILVSRGALPSTALPAQADRRLGRDSALRLILSDLATGTQVFTGVGYTSREVMALKSTGAIANLADFPVVGGMGFAAHLALGAAIAQPETPVYCLDGDGAFLMHGMGLSVAGQQPNRLRHVVLNNGCHNSVGGFETCAPGLDLSTIAQGLGYVFSRKVETRDDLAAALPGFAATAGPAFLEIVTGTATGADLPRPKETLETLKQQFLAARDATE</sequence>
<proteinExistence type="predicted"/>
<organism evidence="7 8">
    <name type="scientific">Flavimaricola marinus</name>
    <dbReference type="NCBI Taxonomy" id="1819565"/>
    <lineage>
        <taxon>Bacteria</taxon>
        <taxon>Pseudomonadati</taxon>
        <taxon>Pseudomonadota</taxon>
        <taxon>Alphaproteobacteria</taxon>
        <taxon>Rhodobacterales</taxon>
        <taxon>Paracoccaceae</taxon>
        <taxon>Flavimaricola</taxon>
    </lineage>
</organism>
<name>A0A238LJU5_9RHOB</name>
<dbReference type="InterPro" id="IPR012001">
    <property type="entry name" value="Thiamin_PyroP_enz_TPP-bd_dom"/>
</dbReference>
<dbReference type="EC" id="2.2.1.6" evidence="7"/>
<dbReference type="OrthoDB" id="8220795at2"/>
<dbReference type="CDD" id="cd07035">
    <property type="entry name" value="TPP_PYR_POX_like"/>
    <property type="match status" value="1"/>
</dbReference>
<dbReference type="InterPro" id="IPR029061">
    <property type="entry name" value="THDP-binding"/>
</dbReference>
<dbReference type="Pfam" id="PF02776">
    <property type="entry name" value="TPP_enzyme_N"/>
    <property type="match status" value="1"/>
</dbReference>
<feature type="domain" description="Thiamine pyrophosphate enzyme TPP-binding" evidence="5">
    <location>
        <begin position="216"/>
        <end position="335"/>
    </location>
</feature>
<dbReference type="GO" id="GO:0033980">
    <property type="term" value="F:phosphonopyruvate decarboxylase activity"/>
    <property type="evidence" value="ECO:0007669"/>
    <property type="project" value="InterPro"/>
</dbReference>
<dbReference type="Proteomes" id="UP000201613">
    <property type="component" value="Unassembled WGS sequence"/>
</dbReference>
<dbReference type="InterPro" id="IPR000399">
    <property type="entry name" value="TPP-bd_CS"/>
</dbReference>
<dbReference type="AlphaFoldDB" id="A0A238LJU5"/>
<evidence type="ECO:0000313" key="7">
    <source>
        <dbReference type="EMBL" id="SMY09150.1"/>
    </source>
</evidence>
<dbReference type="RefSeq" id="WP_093993330.1">
    <property type="nucleotide sequence ID" value="NZ_FXZK01000007.1"/>
</dbReference>
<dbReference type="NCBIfam" id="TIGR03297">
    <property type="entry name" value="Ppyr-DeCO2ase"/>
    <property type="match status" value="1"/>
</dbReference>
<dbReference type="PANTHER" id="PTHR42818:SF1">
    <property type="entry name" value="SULFOPYRUVATE DECARBOXYLASE"/>
    <property type="match status" value="1"/>
</dbReference>
<evidence type="ECO:0000256" key="4">
    <source>
        <dbReference type="ARBA" id="ARBA00023239"/>
    </source>
</evidence>
<evidence type="ECO:0000313" key="8">
    <source>
        <dbReference type="Proteomes" id="UP000201613"/>
    </source>
</evidence>
<evidence type="ECO:0000256" key="2">
    <source>
        <dbReference type="ARBA" id="ARBA00022793"/>
    </source>
</evidence>
<dbReference type="GO" id="GO:0032923">
    <property type="term" value="P:organic phosphonate biosynthetic process"/>
    <property type="evidence" value="ECO:0007669"/>
    <property type="project" value="InterPro"/>
</dbReference>
<dbReference type="GO" id="GO:0000287">
    <property type="term" value="F:magnesium ion binding"/>
    <property type="evidence" value="ECO:0007669"/>
    <property type="project" value="InterPro"/>
</dbReference>
<accession>A0A238LJU5</accession>
<dbReference type="InterPro" id="IPR017684">
    <property type="entry name" value="Phosphono-pyrv_decarboxylase"/>
</dbReference>
<gene>
    <name evidence="7" type="primary">ilvB2</name>
    <name evidence="7" type="ORF">LOM8899_03312</name>
</gene>
<dbReference type="Gene3D" id="3.40.50.970">
    <property type="match status" value="2"/>
</dbReference>
<protein>
    <submittedName>
        <fullName evidence="7">Putative acetolactate synthase large subunit IlvB2</fullName>
        <ecNumber evidence="7">2.2.1.6</ecNumber>
    </submittedName>
</protein>
<evidence type="ECO:0000256" key="3">
    <source>
        <dbReference type="ARBA" id="ARBA00023052"/>
    </source>
</evidence>